<feature type="compositionally biased region" description="Basic and acidic residues" evidence="7">
    <location>
        <begin position="153"/>
        <end position="164"/>
    </location>
</feature>
<feature type="compositionally biased region" description="Basic and acidic residues" evidence="7">
    <location>
        <begin position="1153"/>
        <end position="1170"/>
    </location>
</feature>
<feature type="compositionally biased region" description="Basic and acidic residues" evidence="7">
    <location>
        <begin position="1305"/>
        <end position="1314"/>
    </location>
</feature>
<evidence type="ECO:0000259" key="8">
    <source>
        <dbReference type="Pfam" id="PF07928"/>
    </source>
</evidence>
<evidence type="ECO:0000256" key="2">
    <source>
        <dbReference type="ARBA" id="ARBA00009150"/>
    </source>
</evidence>
<dbReference type="PANTHER" id="PTHR12965">
    <property type="entry name" value="VACUOLAR PROTEIN SORTING 54"/>
    <property type="match status" value="1"/>
</dbReference>
<gene>
    <name evidence="9" type="ORF">Sste5346_000477</name>
</gene>
<sequence>MFANSDGRKSVDSLTSPAGVTHRPDFPFHKQYPRQRRESVASLTTSIGGTLDTALGGWPETLQEAGQNAISTLLQPPIVRSGFQPHTAAPAHSTHKPPTSRDIPPVKLTNIEQVDTSEFTSYLKQVGKLHQKLHRAKEKDDEQQGSGTPRRNSSKDDLSEDGHLRPGSSRRTSATRKLSVSSVSSATLVDAPSPVRRSSSNFRRANQGPTPLNTIPSVYFDESFHLENPRTFDIVSERATLIAAPASDSAGGAHNGDVINGSAAPQKTLGNNQILQEKLSWYMDTVEMHLISSISTASSAFFTALGSLKELHTEAADSVDRIKALRTELGALDEEVAMRGLDIVQKKRRQQNTLRFRAAVLQLQDIVNGVTACESLIDAGDVDKALDGIDSLEKLIAGEHDPKSQLTRPRGYALCDLRGAAALQGIGDDIVSLRYRIGKAYEAKFVTALMKDIRQHTETVSSQEVLMRWNSAAMRARGGHSREPSAFPAYLASTDELRSELLPILTGLYRAKHIGAAVQAFRDAVQREIRSLIRRPLPSSNDDDNESIMSSSTAGSSRHLSQHEKSSNLAKNLRALDPQDAEELLVKVYIGVTETLRRFTTHGKVLLDVASSVGDDQTPDGLKSPPFSPSGRPMQHISDAGMEVQGEVHKTLDMSNLLGQAVDVAQDKIVKLLRVRQEQSSNLSLKLFLRYFTLNVHFANECEAISGRSGTSLKNVVNMQIKDFLKGYGDTEKQKLAVDMDKDQWTAKDFNDEDNEVLQRILNASTKDAPAWTTDVKLWIPITASDFSDETDGGANNSTEAAPDAATAGGKAKTRSATIDEESFSLPESAVACIKGVSRYMHLAVAIPFMTAEVATALVQYLHLFNSRCTQLILGAGATRTAGLKNITTRNLAIAAQALSFLATIVPYVREFIRRRANSVPGVTSSSLMGDFDKVRRLYQEHQNNIFEKLMEIMSARAQAHARSMAKIKWDNDDSEPGVHTYMETLVKDTITLHRNLVKTLPESNVRFIMVPVFASYTEHLSNILTKAEVRTRKGQENMLQDLEYFKNRLSKIDGFEKTGDVLRTIAMNRIIKPPTPPPPPPAPVVEAPAERKPSSEATKEVEKKAAPASAPAETKTEAKTEPKVQEESDNDDSAPPPPPPKDDASATKKKVEKVEKVEEKRPEPEPEVKEENEEKEGKEVEKEEEKKVEKEVEKEVEEKEEKAEETKVEKKVEKETEKKIQKKEEKDDKKTAAVETKKIDNKKKDEAKAELKPEPKAESKAEAKPEAKSEAKAEPKAEPKKSESSKKNKKKNAKKAAAKRAAAKKKEDSKEADGSSSDEGSGDEK</sequence>
<feature type="region of interest" description="Disordered" evidence="7">
    <location>
        <begin position="1"/>
        <end position="41"/>
    </location>
</feature>
<feature type="region of interest" description="Disordered" evidence="7">
    <location>
        <begin position="790"/>
        <end position="813"/>
    </location>
</feature>
<dbReference type="Proteomes" id="UP001583186">
    <property type="component" value="Unassembled WGS sequence"/>
</dbReference>
<feature type="region of interest" description="Disordered" evidence="7">
    <location>
        <begin position="130"/>
        <end position="213"/>
    </location>
</feature>
<evidence type="ECO:0000256" key="4">
    <source>
        <dbReference type="ARBA" id="ARBA00022927"/>
    </source>
</evidence>
<comment type="subcellular location">
    <subcellularLocation>
        <location evidence="1">Golgi apparatus</location>
        <location evidence="1">trans-Golgi network</location>
    </subcellularLocation>
</comment>
<keyword evidence="10" id="KW-1185">Reference proteome</keyword>
<keyword evidence="4" id="KW-0653">Protein transport</keyword>
<keyword evidence="6" id="KW-0175">Coiled coil</keyword>
<protein>
    <recommendedName>
        <fullName evidence="8">Vacuolar protein sorting-associated protein 54 C-terminal domain-containing protein</fullName>
    </recommendedName>
</protein>
<feature type="compositionally biased region" description="Pro residues" evidence="7">
    <location>
        <begin position="1074"/>
        <end position="1084"/>
    </location>
</feature>
<reference evidence="9 10" key="1">
    <citation type="journal article" date="2024" name="IMA Fungus">
        <title>IMA Genome - F19 : A genome assembly and annotation guide to empower mycologists, including annotated draft genome sequences of Ceratocystis pirilliformis, Diaporthe australafricana, Fusarium ophioides, Paecilomyces lecythidis, and Sporothrix stenoceras.</title>
        <authorList>
            <person name="Aylward J."/>
            <person name="Wilson A.M."/>
            <person name="Visagie C.M."/>
            <person name="Spraker J."/>
            <person name="Barnes I."/>
            <person name="Buitendag C."/>
            <person name="Ceriani C."/>
            <person name="Del Mar Angel L."/>
            <person name="du Plessis D."/>
            <person name="Fuchs T."/>
            <person name="Gasser K."/>
            <person name="Kramer D."/>
            <person name="Li W."/>
            <person name="Munsamy K."/>
            <person name="Piso A."/>
            <person name="Price J.L."/>
            <person name="Sonnekus B."/>
            <person name="Thomas C."/>
            <person name="van der Nest A."/>
            <person name="van Dijk A."/>
            <person name="van Heerden A."/>
            <person name="van Vuuren N."/>
            <person name="Yilmaz N."/>
            <person name="Duong T.A."/>
            <person name="van der Merwe N.A."/>
            <person name="Wingfield M.J."/>
            <person name="Wingfield B.D."/>
        </authorList>
    </citation>
    <scope>NUCLEOTIDE SEQUENCE [LARGE SCALE GENOMIC DNA]</scope>
    <source>
        <strain evidence="9 10">CMW 5346</strain>
    </source>
</reference>
<feature type="compositionally biased region" description="Low complexity" evidence="7">
    <location>
        <begin position="798"/>
        <end position="813"/>
    </location>
</feature>
<evidence type="ECO:0000313" key="10">
    <source>
        <dbReference type="Proteomes" id="UP001583186"/>
    </source>
</evidence>
<keyword evidence="3" id="KW-0813">Transport</keyword>
<dbReference type="InterPro" id="IPR039745">
    <property type="entry name" value="Vps54"/>
</dbReference>
<proteinExistence type="inferred from homology"/>
<evidence type="ECO:0000313" key="9">
    <source>
        <dbReference type="EMBL" id="KAL1903192.1"/>
    </source>
</evidence>
<feature type="compositionally biased region" description="Basic and acidic residues" evidence="7">
    <location>
        <begin position="1089"/>
        <end position="1106"/>
    </location>
</feature>
<feature type="compositionally biased region" description="Polar residues" evidence="7">
    <location>
        <begin position="547"/>
        <end position="559"/>
    </location>
</feature>
<dbReference type="EMBL" id="JAWCUI010000002">
    <property type="protein sequence ID" value="KAL1903192.1"/>
    <property type="molecule type" value="Genomic_DNA"/>
</dbReference>
<organism evidence="9 10">
    <name type="scientific">Sporothrix stenoceras</name>
    <dbReference type="NCBI Taxonomy" id="5173"/>
    <lineage>
        <taxon>Eukaryota</taxon>
        <taxon>Fungi</taxon>
        <taxon>Dikarya</taxon>
        <taxon>Ascomycota</taxon>
        <taxon>Pezizomycotina</taxon>
        <taxon>Sordariomycetes</taxon>
        <taxon>Sordariomycetidae</taxon>
        <taxon>Ophiostomatales</taxon>
        <taxon>Ophiostomataceae</taxon>
        <taxon>Sporothrix</taxon>
    </lineage>
</organism>
<feature type="compositionally biased region" description="Basic and acidic residues" evidence="7">
    <location>
        <begin position="1176"/>
        <end position="1287"/>
    </location>
</feature>
<feature type="compositionally biased region" description="Basic and acidic residues" evidence="7">
    <location>
        <begin position="1"/>
        <end position="11"/>
    </location>
</feature>
<comment type="similarity">
    <text evidence="2">Belongs to the VPS54 family.</text>
</comment>
<evidence type="ECO:0000256" key="6">
    <source>
        <dbReference type="ARBA" id="ARBA00023054"/>
    </source>
</evidence>
<evidence type="ECO:0000256" key="7">
    <source>
        <dbReference type="SAM" id="MobiDB-lite"/>
    </source>
</evidence>
<dbReference type="Gene3D" id="1.20.1280.130">
    <property type="match status" value="1"/>
</dbReference>
<comment type="caution">
    <text evidence="9">The sequence shown here is derived from an EMBL/GenBank/DDBJ whole genome shotgun (WGS) entry which is preliminary data.</text>
</comment>
<feature type="region of interest" description="Disordered" evidence="7">
    <location>
        <begin position="1071"/>
        <end position="1326"/>
    </location>
</feature>
<dbReference type="Pfam" id="PF07928">
    <property type="entry name" value="Vps54"/>
    <property type="match status" value="1"/>
</dbReference>
<name>A0ABR3ZSL6_9PEZI</name>
<accession>A0ABR3ZSL6</accession>
<dbReference type="PANTHER" id="PTHR12965:SF0">
    <property type="entry name" value="VACUOLAR PROTEIN SORTING-ASSOCIATED PROTEIN 54"/>
    <property type="match status" value="1"/>
</dbReference>
<feature type="region of interest" description="Disordered" evidence="7">
    <location>
        <begin position="81"/>
        <end position="106"/>
    </location>
</feature>
<evidence type="ECO:0000256" key="3">
    <source>
        <dbReference type="ARBA" id="ARBA00022448"/>
    </source>
</evidence>
<keyword evidence="5" id="KW-0333">Golgi apparatus</keyword>
<evidence type="ECO:0000256" key="5">
    <source>
        <dbReference type="ARBA" id="ARBA00023034"/>
    </source>
</evidence>
<feature type="region of interest" description="Disordered" evidence="7">
    <location>
        <begin position="535"/>
        <end position="566"/>
    </location>
</feature>
<feature type="domain" description="Vacuolar protein sorting-associated protein 54 C-terminal" evidence="8">
    <location>
        <begin position="821"/>
        <end position="957"/>
    </location>
</feature>
<feature type="compositionally biased region" description="Polar residues" evidence="7">
    <location>
        <begin position="169"/>
        <end position="178"/>
    </location>
</feature>
<feature type="compositionally biased region" description="Basic residues" evidence="7">
    <location>
        <begin position="1288"/>
        <end position="1304"/>
    </location>
</feature>
<feature type="compositionally biased region" description="Polar residues" evidence="7">
    <location>
        <begin position="196"/>
        <end position="213"/>
    </location>
</feature>
<dbReference type="Gene3D" id="6.10.250.860">
    <property type="match status" value="1"/>
</dbReference>
<dbReference type="InterPro" id="IPR012501">
    <property type="entry name" value="Vps54_C"/>
</dbReference>
<feature type="compositionally biased region" description="Basic and acidic residues" evidence="7">
    <location>
        <begin position="1115"/>
        <end position="1127"/>
    </location>
</feature>
<evidence type="ECO:0000256" key="1">
    <source>
        <dbReference type="ARBA" id="ARBA00004601"/>
    </source>
</evidence>